<reference evidence="2 3" key="1">
    <citation type="journal article" date="2015" name="Genome Announc.">
        <title>Expanding the biotechnology potential of lactobacilli through comparative genomics of 213 strains and associated genera.</title>
        <authorList>
            <person name="Sun Z."/>
            <person name="Harris H.M."/>
            <person name="McCann A."/>
            <person name="Guo C."/>
            <person name="Argimon S."/>
            <person name="Zhang W."/>
            <person name="Yang X."/>
            <person name="Jeffery I.B."/>
            <person name="Cooney J.C."/>
            <person name="Kagawa T.F."/>
            <person name="Liu W."/>
            <person name="Song Y."/>
            <person name="Salvetti E."/>
            <person name="Wrobel A."/>
            <person name="Rasinkangas P."/>
            <person name="Parkhill J."/>
            <person name="Rea M.C."/>
            <person name="O'Sullivan O."/>
            <person name="Ritari J."/>
            <person name="Douillard F.P."/>
            <person name="Paul Ross R."/>
            <person name="Yang R."/>
            <person name="Briner A.E."/>
            <person name="Felis G.E."/>
            <person name="de Vos W.M."/>
            <person name="Barrangou R."/>
            <person name="Klaenhammer T.R."/>
            <person name="Caufield P.W."/>
            <person name="Cui Y."/>
            <person name="Zhang H."/>
            <person name="O'Toole P.W."/>
        </authorList>
    </citation>
    <scope>NUCLEOTIDE SEQUENCE [LARGE SCALE GENOMIC DNA]</scope>
    <source>
        <strain evidence="2 3">DSM 6035</strain>
    </source>
</reference>
<protein>
    <recommendedName>
        <fullName evidence="4">DUF3953 domain-containing protein</fullName>
    </recommendedName>
</protein>
<evidence type="ECO:0000256" key="1">
    <source>
        <dbReference type="SAM" id="Phobius"/>
    </source>
</evidence>
<evidence type="ECO:0000313" key="3">
    <source>
        <dbReference type="Proteomes" id="UP000051412"/>
    </source>
</evidence>
<name>A0A0R1X7P2_9LACO</name>
<keyword evidence="1" id="KW-1133">Transmembrane helix</keyword>
<dbReference type="Proteomes" id="UP000051412">
    <property type="component" value="Unassembled WGS sequence"/>
</dbReference>
<keyword evidence="3" id="KW-1185">Reference proteome</keyword>
<accession>A0A0R1X7P2</accession>
<evidence type="ECO:0000313" key="2">
    <source>
        <dbReference type="EMBL" id="KRM25829.1"/>
    </source>
</evidence>
<dbReference type="PATRIC" id="fig|1423782.4.peg.683"/>
<organism evidence="2 3">
    <name type="scientific">Limosilactobacillus panis DSM 6035</name>
    <dbReference type="NCBI Taxonomy" id="1423782"/>
    <lineage>
        <taxon>Bacteria</taxon>
        <taxon>Bacillati</taxon>
        <taxon>Bacillota</taxon>
        <taxon>Bacilli</taxon>
        <taxon>Lactobacillales</taxon>
        <taxon>Lactobacillaceae</taxon>
        <taxon>Limosilactobacillus</taxon>
    </lineage>
</organism>
<evidence type="ECO:0008006" key="4">
    <source>
        <dbReference type="Google" id="ProtNLM"/>
    </source>
</evidence>
<dbReference type="AlphaFoldDB" id="A0A0R1X7P2"/>
<dbReference type="EMBL" id="AZGM01000110">
    <property type="protein sequence ID" value="KRM25829.1"/>
    <property type="molecule type" value="Genomic_DNA"/>
</dbReference>
<dbReference type="OrthoDB" id="2324915at2"/>
<feature type="transmembrane region" description="Helical" evidence="1">
    <location>
        <begin position="30"/>
        <end position="48"/>
    </location>
</feature>
<keyword evidence="1" id="KW-0472">Membrane</keyword>
<sequence>MRTKVSLLLLIIGIIIAAFSLTMSGQGKMATLVLGLIIACGGCVMILFKDQFIRGHRGFTIITTALFVVLIVAYVFKILH</sequence>
<gene>
    <name evidence="2" type="ORF">FD32_GL000661</name>
</gene>
<comment type="caution">
    <text evidence="2">The sequence shown here is derived from an EMBL/GenBank/DDBJ whole genome shotgun (WGS) entry which is preliminary data.</text>
</comment>
<dbReference type="RefSeq" id="WP_047767326.1">
    <property type="nucleotide sequence ID" value="NZ_AZGM01000110.1"/>
</dbReference>
<feature type="transmembrane region" description="Helical" evidence="1">
    <location>
        <begin position="60"/>
        <end position="79"/>
    </location>
</feature>
<keyword evidence="1" id="KW-0812">Transmembrane</keyword>
<proteinExistence type="predicted"/>